<gene>
    <name evidence="1" type="ORF">C7B64_10275</name>
</gene>
<dbReference type="OrthoDB" id="465045at2"/>
<comment type="caution">
    <text evidence="1">The sequence shown here is derived from an EMBL/GenBank/DDBJ whole genome shotgun (WGS) entry which is preliminary data.</text>
</comment>
<evidence type="ECO:0000313" key="1">
    <source>
        <dbReference type="EMBL" id="PSB03043.1"/>
    </source>
</evidence>
<protein>
    <submittedName>
        <fullName evidence="1">(Fe-S)-binding protein</fullName>
    </submittedName>
</protein>
<dbReference type="RefSeq" id="WP_106288559.1">
    <property type="nucleotide sequence ID" value="NZ_CAWNTC010000026.1"/>
</dbReference>
<reference evidence="1 2" key="2">
    <citation type="submission" date="2018-03" db="EMBL/GenBank/DDBJ databases">
        <title>The ancient ancestry and fast evolution of plastids.</title>
        <authorList>
            <person name="Moore K.R."/>
            <person name="Magnabosco C."/>
            <person name="Momper L."/>
            <person name="Gold D.A."/>
            <person name="Bosak T."/>
            <person name="Fournier G.P."/>
        </authorList>
    </citation>
    <scope>NUCLEOTIDE SEQUENCE [LARGE SCALE GENOMIC DNA]</scope>
    <source>
        <strain evidence="1 2">CCAP 1448/3</strain>
    </source>
</reference>
<dbReference type="CDD" id="cd02980">
    <property type="entry name" value="TRX_Fd_family"/>
    <property type="match status" value="1"/>
</dbReference>
<dbReference type="Pfam" id="PF01257">
    <property type="entry name" value="2Fe-2S_thioredx"/>
    <property type="match status" value="1"/>
</dbReference>
<dbReference type="SUPFAM" id="SSF52833">
    <property type="entry name" value="Thioredoxin-like"/>
    <property type="match status" value="1"/>
</dbReference>
<dbReference type="Proteomes" id="UP000238762">
    <property type="component" value="Unassembled WGS sequence"/>
</dbReference>
<keyword evidence="2" id="KW-1185">Reference proteome</keyword>
<sequence>MPKSKQITKFAIAGKFIGFTLKDDNQIKEIQLQTYKGEVWIKPNKELRPTLKNVISVGDLVIVEGEKHLNDKNGQTKLKAHLVTLKQPAIAVEATKHPDPLLSCTNNLLAKSINQQPIASILICQKSDCQKRGSQNVCRQIEEALRDRGLESQIIIKKVGCIKQCKSGPHMVLMPDKTRYSEVKPSRIPELIERHFSGYKQPQSA</sequence>
<name>A0A2T1C4J6_9CYAN</name>
<dbReference type="InterPro" id="IPR036249">
    <property type="entry name" value="Thioredoxin-like_sf"/>
</dbReference>
<accession>A0A2T1C4J6</accession>
<reference evidence="1 2" key="1">
    <citation type="submission" date="2018-02" db="EMBL/GenBank/DDBJ databases">
        <authorList>
            <person name="Cohen D.B."/>
            <person name="Kent A.D."/>
        </authorList>
    </citation>
    <scope>NUCLEOTIDE SEQUENCE [LARGE SCALE GENOMIC DNA]</scope>
    <source>
        <strain evidence="1 2">CCAP 1448/3</strain>
    </source>
</reference>
<organism evidence="1 2">
    <name type="scientific">Merismopedia glauca CCAP 1448/3</name>
    <dbReference type="NCBI Taxonomy" id="1296344"/>
    <lineage>
        <taxon>Bacteria</taxon>
        <taxon>Bacillati</taxon>
        <taxon>Cyanobacteriota</taxon>
        <taxon>Cyanophyceae</taxon>
        <taxon>Synechococcales</taxon>
        <taxon>Merismopediaceae</taxon>
        <taxon>Merismopedia</taxon>
    </lineage>
</organism>
<evidence type="ECO:0000313" key="2">
    <source>
        <dbReference type="Proteomes" id="UP000238762"/>
    </source>
</evidence>
<dbReference type="AlphaFoldDB" id="A0A2T1C4J6"/>
<dbReference type="EMBL" id="PVWJ01000042">
    <property type="protein sequence ID" value="PSB03043.1"/>
    <property type="molecule type" value="Genomic_DNA"/>
</dbReference>
<proteinExistence type="predicted"/>
<dbReference type="Gene3D" id="3.40.30.10">
    <property type="entry name" value="Glutaredoxin"/>
    <property type="match status" value="1"/>
</dbReference>